<keyword evidence="10" id="KW-0520">NAD</keyword>
<evidence type="ECO:0000256" key="3">
    <source>
        <dbReference type="ARBA" id="ARBA00005100"/>
    </source>
</evidence>
<accession>A0ABR3GRE8</accession>
<reference evidence="15 16" key="1">
    <citation type="submission" date="2024-02" db="EMBL/GenBank/DDBJ databases">
        <title>Discinaceae phylogenomics.</title>
        <authorList>
            <person name="Dirks A.C."/>
            <person name="James T.Y."/>
        </authorList>
    </citation>
    <scope>NUCLEOTIDE SEQUENCE [LARGE SCALE GENOMIC DNA]</scope>
    <source>
        <strain evidence="15 16">ACD0624</strain>
    </source>
</reference>
<keyword evidence="16" id="KW-1185">Reference proteome</keyword>
<feature type="domain" description="NAD(P)-binding" evidence="14">
    <location>
        <begin position="6"/>
        <end position="208"/>
    </location>
</feature>
<evidence type="ECO:0000256" key="9">
    <source>
        <dbReference type="ARBA" id="ARBA00022989"/>
    </source>
</evidence>
<dbReference type="GO" id="GO:0048040">
    <property type="term" value="F:UDP-glucuronate decarboxylase activity"/>
    <property type="evidence" value="ECO:0007669"/>
    <property type="project" value="UniProtKB-EC"/>
</dbReference>
<keyword evidence="7" id="KW-0210">Decarboxylase</keyword>
<evidence type="ECO:0000256" key="5">
    <source>
        <dbReference type="ARBA" id="ARBA00012290"/>
    </source>
</evidence>
<evidence type="ECO:0000256" key="11">
    <source>
        <dbReference type="ARBA" id="ARBA00023034"/>
    </source>
</evidence>
<keyword evidence="11" id="KW-0333">Golgi apparatus</keyword>
<dbReference type="Gene3D" id="3.40.50.720">
    <property type="entry name" value="NAD(P)-binding Rossmann-like Domain"/>
    <property type="match status" value="1"/>
</dbReference>
<dbReference type="InterPro" id="IPR036291">
    <property type="entry name" value="NAD(P)-bd_dom_sf"/>
</dbReference>
<evidence type="ECO:0000256" key="1">
    <source>
        <dbReference type="ARBA" id="ARBA00001911"/>
    </source>
</evidence>
<protein>
    <recommendedName>
        <fullName evidence="5">UDP-glucuronate decarboxylase</fullName>
        <ecNumber evidence="5">4.1.1.35</ecNumber>
    </recommendedName>
</protein>
<dbReference type="Pfam" id="PF16363">
    <property type="entry name" value="GDP_Man_Dehyd"/>
    <property type="match status" value="1"/>
</dbReference>
<dbReference type="PANTHER" id="PTHR43078:SF6">
    <property type="entry name" value="UDP-GLUCURONIC ACID DECARBOXYLASE 1"/>
    <property type="match status" value="1"/>
</dbReference>
<dbReference type="SUPFAM" id="SSF51735">
    <property type="entry name" value="NAD(P)-binding Rossmann-fold domains"/>
    <property type="match status" value="1"/>
</dbReference>
<evidence type="ECO:0000313" key="16">
    <source>
        <dbReference type="Proteomes" id="UP001447188"/>
    </source>
</evidence>
<sequence length="216" mass="24312">MLGLAKRVKARFLLASTSEVYGSPEEHPQNEEYWGHVNCVGPRACYDEGKRVAETLTYSYARQDNVDVRVARIFNTFGPRMNCNDGRVVSNFILQALRDEDITIYGNGSATRSFQYVHDLVDGLIALMGSDCTEPVNLGNPQEFSIKEFADMVIGLVNEQKDQPSTSKVMYLPAVTDDPQRRKPDISRAKERLRWEPRVSVRGGLQETSGGLRDYS</sequence>
<name>A0ABR3GRE8_9PEZI</name>
<keyword evidence="9" id="KW-1133">Transmembrane helix</keyword>
<comment type="caution">
    <text evidence="15">The sequence shown here is derived from an EMBL/GenBank/DDBJ whole genome shotgun (WGS) entry which is preliminary data.</text>
</comment>
<evidence type="ECO:0000256" key="12">
    <source>
        <dbReference type="ARBA" id="ARBA00023136"/>
    </source>
</evidence>
<comment type="similarity">
    <text evidence="4">Belongs to the NAD(P)-dependent epimerase/dehydratase family. UDP-glucuronic acid decarboxylase subfamily.</text>
</comment>
<evidence type="ECO:0000256" key="2">
    <source>
        <dbReference type="ARBA" id="ARBA00004447"/>
    </source>
</evidence>
<dbReference type="InterPro" id="IPR044516">
    <property type="entry name" value="UXS-like"/>
</dbReference>
<evidence type="ECO:0000256" key="4">
    <source>
        <dbReference type="ARBA" id="ARBA00007505"/>
    </source>
</evidence>
<keyword evidence="8" id="KW-0735">Signal-anchor</keyword>
<evidence type="ECO:0000256" key="13">
    <source>
        <dbReference type="ARBA" id="ARBA00023239"/>
    </source>
</evidence>
<dbReference type="PANTHER" id="PTHR43078">
    <property type="entry name" value="UDP-GLUCURONIC ACID DECARBOXYLASE-RELATED"/>
    <property type="match status" value="1"/>
</dbReference>
<comment type="pathway">
    <text evidence="3">Nucleotide-sugar biosynthesis; UDP-alpha-D-xylose biosynthesis; UDP-alpha-D-xylose from UDP-alpha-D-glucuronate: step 1/1.</text>
</comment>
<keyword evidence="12" id="KW-0472">Membrane</keyword>
<evidence type="ECO:0000256" key="7">
    <source>
        <dbReference type="ARBA" id="ARBA00022793"/>
    </source>
</evidence>
<gene>
    <name evidence="15" type="primary">UXS1</name>
    <name evidence="15" type="ORF">Q9L58_002442</name>
</gene>
<dbReference type="EC" id="4.1.1.35" evidence="5"/>
<evidence type="ECO:0000256" key="6">
    <source>
        <dbReference type="ARBA" id="ARBA00022692"/>
    </source>
</evidence>
<organism evidence="15 16">
    <name type="scientific">Discina gigas</name>
    <dbReference type="NCBI Taxonomy" id="1032678"/>
    <lineage>
        <taxon>Eukaryota</taxon>
        <taxon>Fungi</taxon>
        <taxon>Dikarya</taxon>
        <taxon>Ascomycota</taxon>
        <taxon>Pezizomycotina</taxon>
        <taxon>Pezizomycetes</taxon>
        <taxon>Pezizales</taxon>
        <taxon>Discinaceae</taxon>
        <taxon>Discina</taxon>
    </lineage>
</organism>
<comment type="cofactor">
    <cofactor evidence="1">
        <name>NAD(+)</name>
        <dbReference type="ChEBI" id="CHEBI:57540"/>
    </cofactor>
</comment>
<evidence type="ECO:0000313" key="15">
    <source>
        <dbReference type="EMBL" id="KAL0638506.1"/>
    </source>
</evidence>
<keyword evidence="13 15" id="KW-0456">Lyase</keyword>
<evidence type="ECO:0000259" key="14">
    <source>
        <dbReference type="Pfam" id="PF16363"/>
    </source>
</evidence>
<keyword evidence="6" id="KW-0812">Transmembrane</keyword>
<evidence type="ECO:0000256" key="8">
    <source>
        <dbReference type="ARBA" id="ARBA00022968"/>
    </source>
</evidence>
<dbReference type="InterPro" id="IPR016040">
    <property type="entry name" value="NAD(P)-bd_dom"/>
</dbReference>
<comment type="subcellular location">
    <subcellularLocation>
        <location evidence="2">Golgi apparatus</location>
        <location evidence="2">Golgi stack membrane</location>
        <topology evidence="2">Single-pass type II membrane protein</topology>
    </subcellularLocation>
</comment>
<dbReference type="EMBL" id="JBBBZM010000021">
    <property type="protein sequence ID" value="KAL0638506.1"/>
    <property type="molecule type" value="Genomic_DNA"/>
</dbReference>
<evidence type="ECO:0000256" key="10">
    <source>
        <dbReference type="ARBA" id="ARBA00023027"/>
    </source>
</evidence>
<dbReference type="Proteomes" id="UP001447188">
    <property type="component" value="Unassembled WGS sequence"/>
</dbReference>
<proteinExistence type="inferred from homology"/>